<protein>
    <submittedName>
        <fullName evidence="5">Beta-lactamase class C family protein</fullName>
    </submittedName>
</protein>
<evidence type="ECO:0000259" key="4">
    <source>
        <dbReference type="Pfam" id="PF00144"/>
    </source>
</evidence>
<dbReference type="HOGENOM" id="CLU_020027_0_3_6"/>
<proteinExistence type="predicted"/>
<dbReference type="SUPFAM" id="SSF56601">
    <property type="entry name" value="beta-lactamase/transpeptidase-like"/>
    <property type="match status" value="1"/>
</dbReference>
<dbReference type="InterPro" id="IPR012338">
    <property type="entry name" value="Beta-lactam/transpept-like"/>
</dbReference>
<name>C5BPZ7_TERTT</name>
<dbReference type="OrthoDB" id="9799367at2"/>
<sequence>MYGNAKTIATTLSVFFISFSLGCFAQNDAERSSQESLSRFIDAVNSNNPAAQKDYIRAHYLPGFLEVYPVEMHYATLSRLFAEQGKLERPSFSQPEFSDNVFHASAVVHSDKTELWTEITLYFAKNHPTQITGVSVINADFKTVPIDTKINTNRQLKREIKSLTKRLEDKGLFSGTILIANGSKTLLVDSVGFSNKRYKIKNTRTTKYNIGSMNKMFTAVALMQLIEQGKISLDDTIEKFIDSSWLAPEIAQNIKVEHLLSHISGLGSYFNEAYENSPKDHYRSISDYKPLVRSETLKFNPGTQFHYSNTGMLLAGVLVEKISGQNYFDYVRQHVYAPAQMVNSASFELDDPIPNLATGYFPNPMDKTQWKENTYRIPVRGCPAGGGYSTVDDLHQFAQALLANQLLSEANTEKLFKVHDNLGAHGYGFGFEVDDTAETTIVGHSGRFDGISANLDIFTKNGYIVVLLSNQSAGIAPLRQVTRALIHRLGTPQ</sequence>
<dbReference type="InterPro" id="IPR050491">
    <property type="entry name" value="AmpC-like"/>
</dbReference>
<dbReference type="EMBL" id="CP001614">
    <property type="protein sequence ID" value="ACR13746.1"/>
    <property type="molecule type" value="Genomic_DNA"/>
</dbReference>
<dbReference type="Proteomes" id="UP000009080">
    <property type="component" value="Chromosome"/>
</dbReference>
<dbReference type="STRING" id="377629.TERTU_3258"/>
<evidence type="ECO:0000313" key="5">
    <source>
        <dbReference type="EMBL" id="ACR13746.1"/>
    </source>
</evidence>
<dbReference type="RefSeq" id="WP_015819861.1">
    <property type="nucleotide sequence ID" value="NC_012997.1"/>
</dbReference>
<feature type="signal peptide" evidence="3">
    <location>
        <begin position="1"/>
        <end position="25"/>
    </location>
</feature>
<reference evidence="5 6" key="1">
    <citation type="journal article" date="2009" name="PLoS ONE">
        <title>The complete genome of Teredinibacter turnerae T7901: an intracellular endosymbiont of marine wood-boring bivalves (shipworms).</title>
        <authorList>
            <person name="Yang J.C."/>
            <person name="Madupu R."/>
            <person name="Durkin A.S."/>
            <person name="Ekborg N.A."/>
            <person name="Pedamallu C.S."/>
            <person name="Hostetler J.B."/>
            <person name="Radune D."/>
            <person name="Toms B.S."/>
            <person name="Henrissat B."/>
            <person name="Coutinho P.M."/>
            <person name="Schwarz S."/>
            <person name="Field L."/>
            <person name="Trindade-Silva A.E."/>
            <person name="Soares C.A.G."/>
            <person name="Elshahawi S."/>
            <person name="Hanora A."/>
            <person name="Schmidt E.W."/>
            <person name="Haygood M.G."/>
            <person name="Posfai J."/>
            <person name="Benner J."/>
            <person name="Madinger C."/>
            <person name="Nove J."/>
            <person name="Anton B."/>
            <person name="Chaudhary K."/>
            <person name="Foster J."/>
            <person name="Holman A."/>
            <person name="Kumar S."/>
            <person name="Lessard P.A."/>
            <person name="Luyten Y.A."/>
            <person name="Slatko B."/>
            <person name="Wood N."/>
            <person name="Wu B."/>
            <person name="Teplitski M."/>
            <person name="Mougous J.D."/>
            <person name="Ward N."/>
            <person name="Eisen J.A."/>
            <person name="Badger J.H."/>
            <person name="Distel D.L."/>
        </authorList>
    </citation>
    <scope>NUCLEOTIDE SEQUENCE [LARGE SCALE GENOMIC DNA]</scope>
    <source>
        <strain evidence="6">ATCC 39867 / T7901</strain>
    </source>
</reference>
<keyword evidence="6" id="KW-1185">Reference proteome</keyword>
<evidence type="ECO:0000313" key="6">
    <source>
        <dbReference type="Proteomes" id="UP000009080"/>
    </source>
</evidence>
<keyword evidence="3" id="KW-0732">Signal</keyword>
<dbReference type="PROSITE" id="PS51257">
    <property type="entry name" value="PROKAR_LIPOPROTEIN"/>
    <property type="match status" value="1"/>
</dbReference>
<dbReference type="InterPro" id="IPR001466">
    <property type="entry name" value="Beta-lactam-related"/>
</dbReference>
<feature type="domain" description="Beta-lactamase-related" evidence="4">
    <location>
        <begin position="165"/>
        <end position="478"/>
    </location>
</feature>
<keyword evidence="2" id="KW-0472">Membrane</keyword>
<dbReference type="AlphaFoldDB" id="C5BPZ7"/>
<evidence type="ECO:0000256" key="2">
    <source>
        <dbReference type="ARBA" id="ARBA00023136"/>
    </source>
</evidence>
<dbReference type="KEGG" id="ttu:TERTU_3258"/>
<dbReference type="PANTHER" id="PTHR46825:SF11">
    <property type="entry name" value="PENICILLIN-BINDING PROTEIN 4"/>
    <property type="match status" value="1"/>
</dbReference>
<evidence type="ECO:0000256" key="3">
    <source>
        <dbReference type="SAM" id="SignalP"/>
    </source>
</evidence>
<evidence type="ECO:0000256" key="1">
    <source>
        <dbReference type="ARBA" id="ARBA00004370"/>
    </source>
</evidence>
<dbReference type="Gene3D" id="3.40.710.10">
    <property type="entry name" value="DD-peptidase/beta-lactamase superfamily"/>
    <property type="match status" value="1"/>
</dbReference>
<feature type="chain" id="PRO_5005668241" evidence="3">
    <location>
        <begin position="26"/>
        <end position="493"/>
    </location>
</feature>
<organism evidence="5 6">
    <name type="scientific">Teredinibacter turnerae (strain ATCC 39867 / T7901)</name>
    <dbReference type="NCBI Taxonomy" id="377629"/>
    <lineage>
        <taxon>Bacteria</taxon>
        <taxon>Pseudomonadati</taxon>
        <taxon>Pseudomonadota</taxon>
        <taxon>Gammaproteobacteria</taxon>
        <taxon>Cellvibrionales</taxon>
        <taxon>Cellvibrionaceae</taxon>
        <taxon>Teredinibacter</taxon>
    </lineage>
</organism>
<accession>C5BPZ7</accession>
<dbReference type="GO" id="GO:0016020">
    <property type="term" value="C:membrane"/>
    <property type="evidence" value="ECO:0007669"/>
    <property type="project" value="UniProtKB-SubCell"/>
</dbReference>
<gene>
    <name evidence="5" type="ordered locus">TERTU_3258</name>
</gene>
<comment type="subcellular location">
    <subcellularLocation>
        <location evidence="1">Membrane</location>
    </subcellularLocation>
</comment>
<dbReference type="eggNOG" id="COG1680">
    <property type="taxonomic scope" value="Bacteria"/>
</dbReference>
<dbReference type="Pfam" id="PF00144">
    <property type="entry name" value="Beta-lactamase"/>
    <property type="match status" value="1"/>
</dbReference>
<dbReference type="PANTHER" id="PTHR46825">
    <property type="entry name" value="D-ALANYL-D-ALANINE-CARBOXYPEPTIDASE/ENDOPEPTIDASE AMPH"/>
    <property type="match status" value="1"/>
</dbReference>